<sequence length="57" mass="6606">MECPLCGSEFIGKHEPSEVEVDSTDGYVLTMKRYIHYHDEVETIGCFVIRKEKITIK</sequence>
<gene>
    <name evidence="1" type="ORF">TM448A03712_0005</name>
</gene>
<evidence type="ECO:0000313" key="1">
    <source>
        <dbReference type="EMBL" id="QJA53572.1"/>
    </source>
</evidence>
<name>A0A6H2A1I4_9ZZZZ</name>
<protein>
    <submittedName>
        <fullName evidence="1">Uncharacterized protein</fullName>
    </submittedName>
</protein>
<dbReference type="EMBL" id="MT144432">
    <property type="protein sequence ID" value="QJA53572.1"/>
    <property type="molecule type" value="Genomic_DNA"/>
</dbReference>
<organism evidence="1">
    <name type="scientific">viral metagenome</name>
    <dbReference type="NCBI Taxonomy" id="1070528"/>
    <lineage>
        <taxon>unclassified sequences</taxon>
        <taxon>metagenomes</taxon>
        <taxon>organismal metagenomes</taxon>
    </lineage>
</organism>
<reference evidence="1" key="1">
    <citation type="submission" date="2020-03" db="EMBL/GenBank/DDBJ databases">
        <title>The deep terrestrial virosphere.</title>
        <authorList>
            <person name="Holmfeldt K."/>
            <person name="Nilsson E."/>
            <person name="Simone D."/>
            <person name="Lopez-Fernandez M."/>
            <person name="Wu X."/>
            <person name="de Brujin I."/>
            <person name="Lundin D."/>
            <person name="Andersson A."/>
            <person name="Bertilsson S."/>
            <person name="Dopson M."/>
        </authorList>
    </citation>
    <scope>NUCLEOTIDE SEQUENCE</scope>
    <source>
        <strain evidence="1">TM448A03712</strain>
    </source>
</reference>
<dbReference type="AlphaFoldDB" id="A0A6H2A1I4"/>
<proteinExistence type="predicted"/>
<accession>A0A6H2A1I4</accession>